<dbReference type="RefSeq" id="WP_055426298.1">
    <property type="nucleotide sequence ID" value="NZ_CALYQZ010000092.1"/>
</dbReference>
<proteinExistence type="predicted"/>
<accession>A0A0X3AST1</accession>
<dbReference type="EMBL" id="FCOR01000016">
    <property type="protein sequence ID" value="CVK17127.1"/>
    <property type="molecule type" value="Genomic_DNA"/>
</dbReference>
<reference evidence="1 2" key="1">
    <citation type="submission" date="2016-01" db="EMBL/GenBank/DDBJ databases">
        <authorList>
            <person name="McClelland M."/>
            <person name="Jain A."/>
            <person name="Saraogi P."/>
            <person name="Mendelson R."/>
            <person name="Westerman R."/>
            <person name="SanMiguel P."/>
            <person name="Csonka L."/>
        </authorList>
    </citation>
    <scope>NUCLEOTIDE SEQUENCE [LARGE SCALE GENOMIC DNA]</scope>
    <source>
        <strain evidence="1 2">R-53146</strain>
    </source>
</reference>
<sequence>MALDKESLQAGIKSLLSEMLTRDSNSIDEFSKRLSSLIDNYVKTATIKYDGGLSSPNGAVIGTFKGKLE</sequence>
<dbReference type="STRING" id="1586267.GCA_001418685_01995"/>
<keyword evidence="2" id="KW-1185">Reference proteome</keyword>
<gene>
    <name evidence="1" type="ORF">Ga0061079_11629</name>
</gene>
<dbReference type="Proteomes" id="UP000182761">
    <property type="component" value="Unassembled WGS sequence"/>
</dbReference>
<dbReference type="AlphaFoldDB" id="A0A0X3AST1"/>
<organism evidence="1 2">
    <name type="scientific">Apibacter mensalis</name>
    <dbReference type="NCBI Taxonomy" id="1586267"/>
    <lineage>
        <taxon>Bacteria</taxon>
        <taxon>Pseudomonadati</taxon>
        <taxon>Bacteroidota</taxon>
        <taxon>Flavobacteriia</taxon>
        <taxon>Flavobacteriales</taxon>
        <taxon>Weeksellaceae</taxon>
        <taxon>Apibacter</taxon>
    </lineage>
</organism>
<dbReference type="OrthoDB" id="1376077at2"/>
<evidence type="ECO:0000313" key="1">
    <source>
        <dbReference type="EMBL" id="CVK17127.1"/>
    </source>
</evidence>
<name>A0A0X3AST1_9FLAO</name>
<evidence type="ECO:0000313" key="2">
    <source>
        <dbReference type="Proteomes" id="UP000182761"/>
    </source>
</evidence>
<protein>
    <submittedName>
        <fullName evidence="1">Uncharacterized protein</fullName>
    </submittedName>
</protein>